<organism evidence="2 3">
    <name type="scientific">Symbiodinium necroappetens</name>
    <dbReference type="NCBI Taxonomy" id="1628268"/>
    <lineage>
        <taxon>Eukaryota</taxon>
        <taxon>Sar</taxon>
        <taxon>Alveolata</taxon>
        <taxon>Dinophyceae</taxon>
        <taxon>Suessiales</taxon>
        <taxon>Symbiodiniaceae</taxon>
        <taxon>Symbiodinium</taxon>
    </lineage>
</organism>
<comment type="caution">
    <text evidence="2">The sequence shown here is derived from an EMBL/GenBank/DDBJ whole genome shotgun (WGS) entry which is preliminary data.</text>
</comment>
<feature type="region of interest" description="Disordered" evidence="1">
    <location>
        <begin position="1"/>
        <end position="20"/>
    </location>
</feature>
<accession>A0A813AHP0</accession>
<evidence type="ECO:0000256" key="1">
    <source>
        <dbReference type="SAM" id="MobiDB-lite"/>
    </source>
</evidence>
<protein>
    <submittedName>
        <fullName evidence="2">Uncharacterized protein</fullName>
    </submittedName>
</protein>
<proteinExistence type="predicted"/>
<name>A0A813AHP0_9DINO</name>
<feature type="non-terminal residue" evidence="2">
    <location>
        <position position="159"/>
    </location>
</feature>
<feature type="compositionally biased region" description="Polar residues" evidence="1">
    <location>
        <begin position="1"/>
        <end position="11"/>
    </location>
</feature>
<gene>
    <name evidence="2" type="ORF">SNEC2469_LOCUS27975</name>
</gene>
<dbReference type="Proteomes" id="UP000601435">
    <property type="component" value="Unassembled WGS sequence"/>
</dbReference>
<reference evidence="2" key="1">
    <citation type="submission" date="2021-02" db="EMBL/GenBank/DDBJ databases">
        <authorList>
            <person name="Dougan E. K."/>
            <person name="Rhodes N."/>
            <person name="Thang M."/>
            <person name="Chan C."/>
        </authorList>
    </citation>
    <scope>NUCLEOTIDE SEQUENCE</scope>
</reference>
<keyword evidence="3" id="KW-1185">Reference proteome</keyword>
<sequence length="159" mass="18362">MVTSLKKQVSKLNDPDAALTDDQKKDLERKRKFLDEYQACKLFDPRKSELLTLWQGDKSLKTWAEATVQHSEQTSHSSQSKQSYGTLYDVAKIMNLDISQPPQKKLLDKALLKLESDDLWSETNPLEQTYKEEGLKRYHFSVFLGNTVDHTVKDEANLK</sequence>
<dbReference type="EMBL" id="CAJNJA010059884">
    <property type="protein sequence ID" value="CAE7868884.1"/>
    <property type="molecule type" value="Genomic_DNA"/>
</dbReference>
<dbReference type="OrthoDB" id="445555at2759"/>
<evidence type="ECO:0000313" key="3">
    <source>
        <dbReference type="Proteomes" id="UP000601435"/>
    </source>
</evidence>
<dbReference type="AlphaFoldDB" id="A0A813AHP0"/>
<evidence type="ECO:0000313" key="2">
    <source>
        <dbReference type="EMBL" id="CAE7868884.1"/>
    </source>
</evidence>